<name>A0A2M7E6Z1_9BACT</name>
<evidence type="ECO:0000259" key="1">
    <source>
        <dbReference type="Pfam" id="PF01863"/>
    </source>
</evidence>
<evidence type="ECO:0000313" key="2">
    <source>
        <dbReference type="EMBL" id="PIV63506.1"/>
    </source>
</evidence>
<dbReference type="PANTHER" id="PTHR30399">
    <property type="entry name" value="UNCHARACTERIZED PROTEIN YGJP"/>
    <property type="match status" value="1"/>
</dbReference>
<proteinExistence type="predicted"/>
<evidence type="ECO:0000313" key="3">
    <source>
        <dbReference type="Proteomes" id="UP000228886"/>
    </source>
</evidence>
<comment type="caution">
    <text evidence="2">The sequence shown here is derived from an EMBL/GenBank/DDBJ whole genome shotgun (WGS) entry which is preliminary data.</text>
</comment>
<dbReference type="Pfam" id="PF01863">
    <property type="entry name" value="YgjP-like"/>
    <property type="match status" value="1"/>
</dbReference>
<dbReference type="InterPro" id="IPR002725">
    <property type="entry name" value="YgjP-like_metallopeptidase"/>
</dbReference>
<protein>
    <submittedName>
        <fullName evidence="2">Metal-dependent hydrolase</fullName>
    </submittedName>
</protein>
<reference evidence="3" key="1">
    <citation type="submission" date="2017-09" db="EMBL/GenBank/DDBJ databases">
        <title>Depth-based differentiation of microbial function through sediment-hosted aquifers and enrichment of novel symbionts in the deep terrestrial subsurface.</title>
        <authorList>
            <person name="Probst A.J."/>
            <person name="Ladd B."/>
            <person name="Jarett J.K."/>
            <person name="Geller-Mcgrath D.E."/>
            <person name="Sieber C.M.K."/>
            <person name="Emerson J.B."/>
            <person name="Anantharaman K."/>
            <person name="Thomas B.C."/>
            <person name="Malmstrom R."/>
            <person name="Stieglmeier M."/>
            <person name="Klingl A."/>
            <person name="Woyke T."/>
            <person name="Ryan C.M."/>
            <person name="Banfield J.F."/>
        </authorList>
    </citation>
    <scope>NUCLEOTIDE SEQUENCE [LARGE SCALE GENOMIC DNA]</scope>
</reference>
<dbReference type="PANTHER" id="PTHR30399:SF1">
    <property type="entry name" value="UTP PYROPHOSPHATASE"/>
    <property type="match status" value="1"/>
</dbReference>
<accession>A0A2M7E6Z1</accession>
<dbReference type="EMBL" id="PETL01000338">
    <property type="protein sequence ID" value="PIV63506.1"/>
    <property type="molecule type" value="Genomic_DNA"/>
</dbReference>
<sequence>MELSGKILRNMGKRIKISNQEIGYQVSYRDVEYPRLEFKTGSLVLILPRDSKSEEEIIKKHKDWIYKKNNLIQSALQDLKNEKLNTKRTDKELGNFVNQQASDFSRKLKVDINKVFLRRMKSKWGSLSSRKNLTINTFVKYLPNWLIKYVVFHEMVHLIERKHNERFWKIIGAKYENYQRYETYLLKYWFLIQKKINC</sequence>
<dbReference type="GO" id="GO:0016787">
    <property type="term" value="F:hydrolase activity"/>
    <property type="evidence" value="ECO:0007669"/>
    <property type="project" value="UniProtKB-KW"/>
</dbReference>
<dbReference type="CDD" id="cd07344">
    <property type="entry name" value="M48_yhfN_like"/>
    <property type="match status" value="1"/>
</dbReference>
<gene>
    <name evidence="2" type="ORF">COS11_07080</name>
</gene>
<dbReference type="InterPro" id="IPR053136">
    <property type="entry name" value="UTP_pyrophosphatase-like"/>
</dbReference>
<organism evidence="2 3">
    <name type="scientific">bacterium (Candidatus Ratteibacteria) CG01_land_8_20_14_3_00_40_19</name>
    <dbReference type="NCBI Taxonomy" id="2014290"/>
    <lineage>
        <taxon>Bacteria</taxon>
        <taxon>Candidatus Ratteibacteria</taxon>
    </lineage>
</organism>
<dbReference type="Gene3D" id="3.30.2010.10">
    <property type="entry name" value="Metalloproteases ('zincins'), catalytic domain"/>
    <property type="match status" value="1"/>
</dbReference>
<feature type="domain" description="YgjP-like metallopeptidase" evidence="1">
    <location>
        <begin position="87"/>
        <end position="185"/>
    </location>
</feature>
<keyword evidence="2" id="KW-0378">Hydrolase</keyword>
<dbReference type="Proteomes" id="UP000228886">
    <property type="component" value="Unassembled WGS sequence"/>
</dbReference>
<dbReference type="AlphaFoldDB" id="A0A2M7E6Z1"/>